<keyword evidence="2" id="KW-1185">Reference proteome</keyword>
<protein>
    <submittedName>
        <fullName evidence="1">Uncharacterized protein</fullName>
    </submittedName>
</protein>
<gene>
    <name evidence="1" type="ORF">OUZ56_029603</name>
</gene>
<proteinExistence type="predicted"/>
<organism evidence="1 2">
    <name type="scientific">Daphnia magna</name>
    <dbReference type="NCBI Taxonomy" id="35525"/>
    <lineage>
        <taxon>Eukaryota</taxon>
        <taxon>Metazoa</taxon>
        <taxon>Ecdysozoa</taxon>
        <taxon>Arthropoda</taxon>
        <taxon>Crustacea</taxon>
        <taxon>Branchiopoda</taxon>
        <taxon>Diplostraca</taxon>
        <taxon>Cladocera</taxon>
        <taxon>Anomopoda</taxon>
        <taxon>Daphniidae</taxon>
        <taxon>Daphnia</taxon>
    </lineage>
</organism>
<dbReference type="Proteomes" id="UP001234178">
    <property type="component" value="Unassembled WGS sequence"/>
</dbReference>
<evidence type="ECO:0000313" key="2">
    <source>
        <dbReference type="Proteomes" id="UP001234178"/>
    </source>
</evidence>
<sequence>MAQRNGERLDVILRRNRSVAEMLSLDLLVLPPFPIVQRYGYCSMNRRGKKGRNAVCGLCAYIRVGLPFKIEDSRIMLRAALRKEKHNHFVSSYMEV</sequence>
<comment type="caution">
    <text evidence="1">The sequence shown here is derived from an EMBL/GenBank/DDBJ whole genome shotgun (WGS) entry which is preliminary data.</text>
</comment>
<dbReference type="EMBL" id="JAOYFB010000040">
    <property type="protein sequence ID" value="KAK4037571.1"/>
    <property type="molecule type" value="Genomic_DNA"/>
</dbReference>
<reference evidence="1 2" key="1">
    <citation type="journal article" date="2023" name="Nucleic Acids Res.">
        <title>The hologenome of Daphnia magna reveals possible DNA methylation and microbiome-mediated evolution of the host genome.</title>
        <authorList>
            <person name="Chaturvedi A."/>
            <person name="Li X."/>
            <person name="Dhandapani V."/>
            <person name="Marshall H."/>
            <person name="Kissane S."/>
            <person name="Cuenca-Cambronero M."/>
            <person name="Asole G."/>
            <person name="Calvet F."/>
            <person name="Ruiz-Romero M."/>
            <person name="Marangio P."/>
            <person name="Guigo R."/>
            <person name="Rago D."/>
            <person name="Mirbahai L."/>
            <person name="Eastwood N."/>
            <person name="Colbourne J.K."/>
            <person name="Zhou J."/>
            <person name="Mallon E."/>
            <person name="Orsini L."/>
        </authorList>
    </citation>
    <scope>NUCLEOTIDE SEQUENCE [LARGE SCALE GENOMIC DNA]</scope>
    <source>
        <strain evidence="1">LRV0_1</strain>
    </source>
</reference>
<accession>A0ABR0B7B2</accession>
<evidence type="ECO:0000313" key="1">
    <source>
        <dbReference type="EMBL" id="KAK4037571.1"/>
    </source>
</evidence>
<name>A0ABR0B7B2_9CRUS</name>